<dbReference type="InterPro" id="IPR004072">
    <property type="entry name" value="Vmron_rcpt_1"/>
</dbReference>
<comment type="subcellular location">
    <subcellularLocation>
        <location evidence="1 11">Cell membrane</location>
        <topology evidence="1 11">Multi-pass membrane protein</topology>
    </subcellularLocation>
</comment>
<dbReference type="GO" id="GO:0019236">
    <property type="term" value="P:response to pheromone"/>
    <property type="evidence" value="ECO:0007669"/>
    <property type="project" value="UniProtKB-KW"/>
</dbReference>
<keyword evidence="5 11" id="KW-0812">Transmembrane</keyword>
<feature type="transmembrane region" description="Helical" evidence="11">
    <location>
        <begin position="135"/>
        <end position="156"/>
    </location>
</feature>
<evidence type="ECO:0000256" key="2">
    <source>
        <dbReference type="ARBA" id="ARBA00010663"/>
    </source>
</evidence>
<dbReference type="FunFam" id="1.20.1070.10:FF:000120">
    <property type="entry name" value="Vomeronasal type-1 receptor"/>
    <property type="match status" value="1"/>
</dbReference>
<keyword evidence="7 11" id="KW-0297">G-protein coupled receptor</keyword>
<dbReference type="GO" id="GO:0016503">
    <property type="term" value="F:pheromone receptor activity"/>
    <property type="evidence" value="ECO:0007669"/>
    <property type="project" value="InterPro"/>
</dbReference>
<dbReference type="InterPro" id="IPR017452">
    <property type="entry name" value="GPCR_Rhodpsn_7TM"/>
</dbReference>
<reference evidence="13" key="1">
    <citation type="submission" date="2022-06" db="EMBL/GenBank/DDBJ databases">
        <authorList>
            <person name="Andreotti S."/>
            <person name="Wyler E."/>
        </authorList>
    </citation>
    <scope>NUCLEOTIDE SEQUENCE</scope>
</reference>
<feature type="transmembrane region" description="Helical" evidence="11">
    <location>
        <begin position="54"/>
        <end position="72"/>
    </location>
</feature>
<dbReference type="AlphaFoldDB" id="A0AAV0A8H9"/>
<evidence type="ECO:0000256" key="11">
    <source>
        <dbReference type="RuleBase" id="RU364061"/>
    </source>
</evidence>
<name>A0AAV0A8H9_PHORO</name>
<feature type="transmembrane region" description="Helical" evidence="11">
    <location>
        <begin position="239"/>
        <end position="264"/>
    </location>
</feature>
<sequence length="305" mass="34617">MSARDEALKTTEEVALQIILLCQVWVGTVANIILFVHNFSPVLTGIQMKPTQTILSHMAVANAFILLITVSQKNMMDFASRTPLTDLRCKLEYFLRLVAQSLNMCSTSVLSSYQFVTLVPGNRGRVMLRGSFPNLVSYSCYSCWLFSVLNNVYIPIKVTGPQNTGNDTVFKNRLVCSTSGFSVGFVLMRFAHDVTFISIMACTSLFMVCLLHRHRQQMHHILTPIQDHRVHAETRAAHTILMLVVTFVSFYLLNVFCIIFHSLLMDSRLWLRHVNEVLAVSFPTISPFLLMLRDPKDPCSVLFHH</sequence>
<evidence type="ECO:0000256" key="5">
    <source>
        <dbReference type="ARBA" id="ARBA00022692"/>
    </source>
</evidence>
<comment type="similarity">
    <text evidence="2 11">Belongs to the G-protein coupled receptor 1 family.</text>
</comment>
<evidence type="ECO:0000256" key="1">
    <source>
        <dbReference type="ARBA" id="ARBA00004651"/>
    </source>
</evidence>
<keyword evidence="14" id="KW-1185">Reference proteome</keyword>
<dbReference type="PROSITE" id="PS50262">
    <property type="entry name" value="G_PROTEIN_RECEP_F1_2"/>
    <property type="match status" value="1"/>
</dbReference>
<dbReference type="PANTHER" id="PTHR24062">
    <property type="entry name" value="VOMERONASAL TYPE-1 RECEPTOR"/>
    <property type="match status" value="1"/>
</dbReference>
<evidence type="ECO:0000256" key="4">
    <source>
        <dbReference type="ARBA" id="ARBA00022507"/>
    </source>
</evidence>
<evidence type="ECO:0000313" key="14">
    <source>
        <dbReference type="Proteomes" id="UP001152836"/>
    </source>
</evidence>
<evidence type="ECO:0000256" key="3">
    <source>
        <dbReference type="ARBA" id="ARBA00022475"/>
    </source>
</evidence>
<dbReference type="GO" id="GO:0007606">
    <property type="term" value="P:sensory perception of chemical stimulus"/>
    <property type="evidence" value="ECO:0007669"/>
    <property type="project" value="UniProtKB-ARBA"/>
</dbReference>
<keyword evidence="3 11" id="KW-1003">Cell membrane</keyword>
<evidence type="ECO:0000313" key="13">
    <source>
        <dbReference type="EMBL" id="CAH7404538.1"/>
    </source>
</evidence>
<evidence type="ECO:0000256" key="6">
    <source>
        <dbReference type="ARBA" id="ARBA00022989"/>
    </source>
</evidence>
<organism evidence="13 14">
    <name type="scientific">Phodopus roborovskii</name>
    <name type="common">Roborovski's desert hamster</name>
    <name type="synonym">Cricetulus roborovskii</name>
    <dbReference type="NCBI Taxonomy" id="109678"/>
    <lineage>
        <taxon>Eukaryota</taxon>
        <taxon>Metazoa</taxon>
        <taxon>Chordata</taxon>
        <taxon>Craniata</taxon>
        <taxon>Vertebrata</taxon>
        <taxon>Euteleostomi</taxon>
        <taxon>Mammalia</taxon>
        <taxon>Eutheria</taxon>
        <taxon>Euarchontoglires</taxon>
        <taxon>Glires</taxon>
        <taxon>Rodentia</taxon>
        <taxon>Myomorpha</taxon>
        <taxon>Muroidea</taxon>
        <taxon>Cricetidae</taxon>
        <taxon>Cricetinae</taxon>
        <taxon>Phodopus</taxon>
    </lineage>
</organism>
<accession>A0AAV0A8H9</accession>
<gene>
    <name evidence="13" type="primary">Vmn1r173</name>
    <name evidence="13" type="ORF">PHOROB_LOCUS16704</name>
</gene>
<keyword evidence="6 11" id="KW-1133">Transmembrane helix</keyword>
<keyword evidence="9 11" id="KW-0675">Receptor</keyword>
<evidence type="ECO:0000256" key="8">
    <source>
        <dbReference type="ARBA" id="ARBA00023136"/>
    </source>
</evidence>
<protein>
    <recommendedName>
        <fullName evidence="11">Vomeronasal type-1 receptor</fullName>
    </recommendedName>
</protein>
<dbReference type="Proteomes" id="UP001152836">
    <property type="component" value="Unassembled WGS sequence"/>
</dbReference>
<keyword evidence="10 11" id="KW-0807">Transducer</keyword>
<dbReference type="GO" id="GO:0005886">
    <property type="term" value="C:plasma membrane"/>
    <property type="evidence" value="ECO:0007669"/>
    <property type="project" value="UniProtKB-SubCell"/>
</dbReference>
<evidence type="ECO:0000259" key="12">
    <source>
        <dbReference type="PROSITE" id="PS50262"/>
    </source>
</evidence>
<dbReference type="Gene3D" id="1.20.1070.10">
    <property type="entry name" value="Rhodopsin 7-helix transmembrane proteins"/>
    <property type="match status" value="1"/>
</dbReference>
<keyword evidence="4 11" id="KW-0589">Pheromone response</keyword>
<comment type="caution">
    <text evidence="13">The sequence shown here is derived from an EMBL/GenBank/DDBJ whole genome shotgun (WGS) entry which is preliminary data.</text>
</comment>
<evidence type="ECO:0000256" key="10">
    <source>
        <dbReference type="ARBA" id="ARBA00023224"/>
    </source>
</evidence>
<dbReference type="Pfam" id="PF03402">
    <property type="entry name" value="V1R"/>
    <property type="match status" value="1"/>
</dbReference>
<evidence type="ECO:0000256" key="7">
    <source>
        <dbReference type="ARBA" id="ARBA00023040"/>
    </source>
</evidence>
<evidence type="ECO:0000256" key="9">
    <source>
        <dbReference type="ARBA" id="ARBA00023170"/>
    </source>
</evidence>
<feature type="transmembrane region" description="Helical" evidence="11">
    <location>
        <begin position="14"/>
        <end position="34"/>
    </location>
</feature>
<feature type="transmembrane region" description="Helical" evidence="11">
    <location>
        <begin position="194"/>
        <end position="211"/>
    </location>
</feature>
<keyword evidence="8 11" id="KW-0472">Membrane</keyword>
<proteinExistence type="inferred from homology"/>
<feature type="domain" description="G-protein coupled receptors family 1 profile" evidence="12">
    <location>
        <begin position="27"/>
        <end position="290"/>
    </location>
</feature>
<dbReference type="SUPFAM" id="SSF81321">
    <property type="entry name" value="Family A G protein-coupled receptor-like"/>
    <property type="match status" value="1"/>
</dbReference>
<dbReference type="EMBL" id="CALSGD010001620">
    <property type="protein sequence ID" value="CAH7404538.1"/>
    <property type="molecule type" value="Genomic_DNA"/>
</dbReference>